<keyword evidence="1" id="KW-1185">Reference proteome</keyword>
<dbReference type="AlphaFoldDB" id="A0AB40BVS8"/>
<protein>
    <submittedName>
        <fullName evidence="2">Uncharacterized protein LOC120267586</fullName>
    </submittedName>
</protein>
<dbReference type="PANTHER" id="PTHR48165:SF1">
    <property type="entry name" value="TRANSMEMBRANE PROTEIN"/>
    <property type="match status" value="1"/>
</dbReference>
<name>A0AB40BVS8_DIOCR</name>
<sequence>MVSSSCSSEMRRVLAAVKRRLSLTKKTARVADESSVGRVDGDGLIGNPVTGRGGSPFSGFFMLMLAPLEAVSYLVCRPGDGSGDVWPAGELPRASEMDYLMVRDSMRYAIYV</sequence>
<evidence type="ECO:0000313" key="1">
    <source>
        <dbReference type="Proteomes" id="UP001515500"/>
    </source>
</evidence>
<dbReference type="PANTHER" id="PTHR48165">
    <property type="entry name" value="BNAC03G44900D PROTEIN"/>
    <property type="match status" value="1"/>
</dbReference>
<reference evidence="2" key="1">
    <citation type="submission" date="2025-08" db="UniProtKB">
        <authorList>
            <consortium name="RefSeq"/>
        </authorList>
    </citation>
    <scope>IDENTIFICATION</scope>
</reference>
<dbReference type="RefSeq" id="XP_039131199.1">
    <property type="nucleotide sequence ID" value="XM_039275265.1"/>
</dbReference>
<accession>A0AB40BVS8</accession>
<dbReference type="GeneID" id="120267586"/>
<evidence type="ECO:0000313" key="2">
    <source>
        <dbReference type="RefSeq" id="XP_039131199.1"/>
    </source>
</evidence>
<proteinExistence type="predicted"/>
<organism evidence="1 2">
    <name type="scientific">Dioscorea cayennensis subsp. rotundata</name>
    <name type="common">White Guinea yam</name>
    <name type="synonym">Dioscorea rotundata</name>
    <dbReference type="NCBI Taxonomy" id="55577"/>
    <lineage>
        <taxon>Eukaryota</taxon>
        <taxon>Viridiplantae</taxon>
        <taxon>Streptophyta</taxon>
        <taxon>Embryophyta</taxon>
        <taxon>Tracheophyta</taxon>
        <taxon>Spermatophyta</taxon>
        <taxon>Magnoliopsida</taxon>
        <taxon>Liliopsida</taxon>
        <taxon>Dioscoreales</taxon>
        <taxon>Dioscoreaceae</taxon>
        <taxon>Dioscorea</taxon>
    </lineage>
</organism>
<gene>
    <name evidence="2" type="primary">LOC120267586</name>
</gene>
<dbReference type="Proteomes" id="UP001515500">
    <property type="component" value="Chromosome 8"/>
</dbReference>